<evidence type="ECO:0000313" key="1">
    <source>
        <dbReference type="EMBL" id="KKL16346.1"/>
    </source>
</evidence>
<gene>
    <name evidence="1" type="ORF">LCGC14_2496510</name>
</gene>
<proteinExistence type="predicted"/>
<reference evidence="1" key="1">
    <citation type="journal article" date="2015" name="Nature">
        <title>Complex archaea that bridge the gap between prokaryotes and eukaryotes.</title>
        <authorList>
            <person name="Spang A."/>
            <person name="Saw J.H."/>
            <person name="Jorgensen S.L."/>
            <person name="Zaremba-Niedzwiedzka K."/>
            <person name="Martijn J."/>
            <person name="Lind A.E."/>
            <person name="van Eijk R."/>
            <person name="Schleper C."/>
            <person name="Guy L."/>
            <person name="Ettema T.J."/>
        </authorList>
    </citation>
    <scope>NUCLEOTIDE SEQUENCE</scope>
</reference>
<dbReference type="EMBL" id="LAZR01039701">
    <property type="protein sequence ID" value="KKL16346.1"/>
    <property type="molecule type" value="Genomic_DNA"/>
</dbReference>
<organism evidence="1">
    <name type="scientific">marine sediment metagenome</name>
    <dbReference type="NCBI Taxonomy" id="412755"/>
    <lineage>
        <taxon>unclassified sequences</taxon>
        <taxon>metagenomes</taxon>
        <taxon>ecological metagenomes</taxon>
    </lineage>
</organism>
<name>A0A0F9DEX7_9ZZZZ</name>
<sequence length="100" mass="11703">MNMVENLKSLIRKAKIERNLTLLEEIEETISNLISTFSDFRKNNRGKENQDLKHEINQLYDLDALIIKIFAYITTPAKPIKTPIVYDPTYLKLHLKGENK</sequence>
<dbReference type="AlphaFoldDB" id="A0A0F9DEX7"/>
<comment type="caution">
    <text evidence="1">The sequence shown here is derived from an EMBL/GenBank/DDBJ whole genome shotgun (WGS) entry which is preliminary data.</text>
</comment>
<accession>A0A0F9DEX7</accession>
<protein>
    <submittedName>
        <fullName evidence="1">Uncharacterized protein</fullName>
    </submittedName>
</protein>